<evidence type="ECO:0000313" key="7">
    <source>
        <dbReference type="RefSeq" id="XP_027078305.1"/>
    </source>
</evidence>
<feature type="coiled-coil region" evidence="2">
    <location>
        <begin position="250"/>
        <end position="277"/>
    </location>
</feature>
<name>A0A6P6TJR5_COFAR</name>
<keyword evidence="2" id="KW-0175">Coiled coil</keyword>
<dbReference type="GeneID" id="113701738"/>
<dbReference type="SUPFAM" id="SSF48464">
    <property type="entry name" value="ENTH/VHS domain"/>
    <property type="match status" value="1"/>
</dbReference>
<dbReference type="InterPro" id="IPR008942">
    <property type="entry name" value="ENTH_VHS"/>
</dbReference>
<dbReference type="PANTHER" id="PTHR12460">
    <property type="entry name" value="CYCLIN-DEPENDENT KINASE INHIBITOR-RELATED PROTEIN"/>
    <property type="match status" value="1"/>
</dbReference>
<evidence type="ECO:0000256" key="2">
    <source>
        <dbReference type="SAM" id="Coils"/>
    </source>
</evidence>
<feature type="compositionally biased region" description="Polar residues" evidence="3">
    <location>
        <begin position="135"/>
        <end position="147"/>
    </location>
</feature>
<feature type="domain" description="CID" evidence="4">
    <location>
        <begin position="3"/>
        <end position="135"/>
    </location>
</feature>
<reference evidence="5" key="1">
    <citation type="journal article" date="2025" name="Foods">
        <title>Unveiling the Microbial Signatures of Arabica Coffee Cherries: Insights into Ripeness Specific Diversity, Functional Traits, and Implications for Quality and Safety.</title>
        <authorList>
            <consortium name="RefSeq"/>
            <person name="Tenea G.N."/>
            <person name="Cifuentes V."/>
            <person name="Reyes P."/>
            <person name="Cevallos-Vallejos M."/>
        </authorList>
    </citation>
    <scope>NUCLEOTIDE SEQUENCE [LARGE SCALE GENOMIC DNA]</scope>
</reference>
<dbReference type="SMART" id="SM00582">
    <property type="entry name" value="RPR"/>
    <property type="match status" value="1"/>
</dbReference>
<evidence type="ECO:0000256" key="1">
    <source>
        <dbReference type="ARBA" id="ARBA00022664"/>
    </source>
</evidence>
<protein>
    <submittedName>
        <fullName evidence="6 7">Regulation of nuclear pre-mRNA domain-containing protein 1B-like</fullName>
    </submittedName>
</protein>
<feature type="compositionally biased region" description="Pro residues" evidence="3">
    <location>
        <begin position="499"/>
        <end position="508"/>
    </location>
</feature>
<feature type="compositionally biased region" description="Pro residues" evidence="3">
    <location>
        <begin position="516"/>
        <end position="526"/>
    </location>
</feature>
<dbReference type="FunFam" id="1.25.40.90:FF:000018">
    <property type="entry name" value="ENTH/VHS family protein isoform 1"/>
    <property type="match status" value="1"/>
</dbReference>
<dbReference type="Gene3D" id="1.25.40.90">
    <property type="match status" value="1"/>
</dbReference>
<dbReference type="GO" id="GO:0031124">
    <property type="term" value="P:mRNA 3'-end processing"/>
    <property type="evidence" value="ECO:0007669"/>
    <property type="project" value="TreeGrafter"/>
</dbReference>
<feature type="compositionally biased region" description="Low complexity" evidence="3">
    <location>
        <begin position="527"/>
        <end position="542"/>
    </location>
</feature>
<dbReference type="AlphaFoldDB" id="A0A6P6TJR5"/>
<proteinExistence type="predicted"/>
<evidence type="ECO:0000313" key="6">
    <source>
        <dbReference type="RefSeq" id="XP_027078304.1"/>
    </source>
</evidence>
<reference evidence="6 7" key="2">
    <citation type="submission" date="2025-04" db="UniProtKB">
        <authorList>
            <consortium name="RefSeq"/>
        </authorList>
    </citation>
    <scope>IDENTIFICATION</scope>
    <source>
        <tissue evidence="6 7">Leaves</tissue>
    </source>
</reference>
<dbReference type="GO" id="GO:0000993">
    <property type="term" value="F:RNA polymerase II complex binding"/>
    <property type="evidence" value="ECO:0007669"/>
    <property type="project" value="TreeGrafter"/>
</dbReference>
<dbReference type="OrthoDB" id="10069473at2759"/>
<dbReference type="Pfam" id="PF04818">
    <property type="entry name" value="CID"/>
    <property type="match status" value="1"/>
</dbReference>
<keyword evidence="1" id="KW-0507">mRNA processing</keyword>
<dbReference type="PANTHER" id="PTHR12460:SF0">
    <property type="entry name" value="CID DOMAIN-CONTAINING PROTEIN-RELATED"/>
    <property type="match status" value="1"/>
</dbReference>
<keyword evidence="5" id="KW-1185">Reference proteome</keyword>
<dbReference type="CDD" id="cd16981">
    <property type="entry name" value="CID_RPRD_like"/>
    <property type="match status" value="1"/>
</dbReference>
<evidence type="ECO:0000313" key="5">
    <source>
        <dbReference type="Proteomes" id="UP001652660"/>
    </source>
</evidence>
<feature type="region of interest" description="Disordered" evidence="3">
    <location>
        <begin position="498"/>
        <end position="568"/>
    </location>
</feature>
<dbReference type="GO" id="GO:0005634">
    <property type="term" value="C:nucleus"/>
    <property type="evidence" value="ECO:0007669"/>
    <property type="project" value="UniProtKB-ARBA"/>
</dbReference>
<evidence type="ECO:0000259" key="4">
    <source>
        <dbReference type="PROSITE" id="PS51391"/>
    </source>
</evidence>
<gene>
    <name evidence="6 7" type="primary">LOC113701738</name>
</gene>
<dbReference type="RefSeq" id="XP_027078304.1">
    <property type="nucleotide sequence ID" value="XM_027222503.1"/>
</dbReference>
<accession>A0A6P6TJR5</accession>
<dbReference type="RefSeq" id="XP_027078305.1">
    <property type="nucleotide sequence ID" value="XM_027222504.1"/>
</dbReference>
<dbReference type="Proteomes" id="UP001652660">
    <property type="component" value="Chromosome 7e"/>
</dbReference>
<feature type="compositionally biased region" description="Polar residues" evidence="3">
    <location>
        <begin position="470"/>
        <end position="479"/>
    </location>
</feature>
<evidence type="ECO:0000256" key="3">
    <source>
        <dbReference type="SAM" id="MobiDB-lite"/>
    </source>
</evidence>
<feature type="region of interest" description="Disordered" evidence="3">
    <location>
        <begin position="127"/>
        <end position="147"/>
    </location>
</feature>
<dbReference type="PROSITE" id="PS51391">
    <property type="entry name" value="CID"/>
    <property type="match status" value="1"/>
</dbReference>
<feature type="compositionally biased region" description="Pro residues" evidence="3">
    <location>
        <begin position="457"/>
        <end position="469"/>
    </location>
</feature>
<sequence length="568" mass="61673">MSDDDFNGQTLAEKLAKLNSSQQSIESLSRWCITHRKKAKQIVETWEKIFKSAPREQHVSFLYLANDILQNSRRKGSEFVNEFWKFLPAALKHVYEGGDENGKKAASRLVDIWEERKVFGSRGQSLKDEILGKNPTPTTASNGKSSNPIRVVKRDAQSLRIKLAVGGLPERIISAFHLVHEESVNEEAAFSKSKSAVSWFKELGKDIESSSHAGSLQGSELVEKMQEHENALRHCVTQLENFETTRLALVSQLNEALRDQESKLELIRNELEVARSQIEQTLCVKQKLVSSSYLASQSNAGSQLMEAARVAEANLPLTQLSSMPILPPTPPITFTSSKLNEEENKKAAAAAVVAKLAASTSSAQMLTSVLSSLVAEEVASMSNGLTSTGFSSSLPFGSPEKRPKLENPVRFSEVNHSDGSHAAFFASAQQTVSNMPVGAANGMQLMSQGNQLQATFPQPPPPPPPPPQSVTPGNSSATQLGQSAAMMIGVPYGYGSSNLPPPPLPPHMPMGFARPAPLPTQQPPPQQLQNQQSQQQQQQAAAGGYYRPPGIGFYAQGHQSATPPVPRQ</sequence>
<organism evidence="5 7">
    <name type="scientific">Coffea arabica</name>
    <name type="common">Arabian coffee</name>
    <dbReference type="NCBI Taxonomy" id="13443"/>
    <lineage>
        <taxon>Eukaryota</taxon>
        <taxon>Viridiplantae</taxon>
        <taxon>Streptophyta</taxon>
        <taxon>Embryophyta</taxon>
        <taxon>Tracheophyta</taxon>
        <taxon>Spermatophyta</taxon>
        <taxon>Magnoliopsida</taxon>
        <taxon>eudicotyledons</taxon>
        <taxon>Gunneridae</taxon>
        <taxon>Pentapetalae</taxon>
        <taxon>asterids</taxon>
        <taxon>lamiids</taxon>
        <taxon>Gentianales</taxon>
        <taxon>Rubiaceae</taxon>
        <taxon>Ixoroideae</taxon>
        <taxon>Gardenieae complex</taxon>
        <taxon>Bertiereae - Coffeeae clade</taxon>
        <taxon>Coffeeae</taxon>
        <taxon>Coffea</taxon>
    </lineage>
</organism>
<dbReference type="InterPro" id="IPR006569">
    <property type="entry name" value="CID_dom"/>
</dbReference>
<feature type="region of interest" description="Disordered" evidence="3">
    <location>
        <begin position="452"/>
        <end position="479"/>
    </location>
</feature>